<dbReference type="AlphaFoldDB" id="A0A1L4D0T7"/>
<name>A0A1L4D0T7_9BACT</name>
<proteinExistence type="predicted"/>
<dbReference type="EMBL" id="CP017834">
    <property type="protein sequence ID" value="APJ03811.1"/>
    <property type="molecule type" value="Genomic_DNA"/>
</dbReference>
<gene>
    <name evidence="1" type="ORF">AXG55_07795</name>
</gene>
<sequence length="77" mass="9027">MYRKAVGFLKIYFPNESLNDKRVQTILNFNGDDQHVELGGEHINSDQLFALNLCKELNIELVGDRIFLKIFILRKMK</sequence>
<evidence type="ECO:0000313" key="1">
    <source>
        <dbReference type="EMBL" id="APJ03811.1"/>
    </source>
</evidence>
<dbReference type="Proteomes" id="UP000184731">
    <property type="component" value="Chromosome"/>
</dbReference>
<protein>
    <submittedName>
        <fullName evidence="1">Uncharacterized protein</fullName>
    </submittedName>
</protein>
<dbReference type="KEGG" id="saqi:AXG55_07795"/>
<organism evidence="1 2">
    <name type="scientific">Silvanigrella aquatica</name>
    <dbReference type="NCBI Taxonomy" id="1915309"/>
    <lineage>
        <taxon>Bacteria</taxon>
        <taxon>Pseudomonadati</taxon>
        <taxon>Bdellovibrionota</taxon>
        <taxon>Oligoflexia</taxon>
        <taxon>Silvanigrellales</taxon>
        <taxon>Silvanigrellaceae</taxon>
        <taxon>Silvanigrella</taxon>
    </lineage>
</organism>
<keyword evidence="2" id="KW-1185">Reference proteome</keyword>
<evidence type="ECO:0000313" key="2">
    <source>
        <dbReference type="Proteomes" id="UP000184731"/>
    </source>
</evidence>
<dbReference type="STRING" id="1915309.AXG55_07795"/>
<accession>A0A1L4D0T7</accession>
<reference evidence="1 2" key="1">
    <citation type="submission" date="2016-10" db="EMBL/GenBank/DDBJ databases">
        <title>Silvanigrella aquatica sp. nov., isolated from a freshwater lake located in the Black Forest, Germany, description of Silvanigrellaceae fam. nov., Silvanigrellales ord. nov., reclassification of the order Bdellovibrionales in the class Oligoflexia, reclassification of the families Bacteriovoracaceae and Halobacteriovoraceae in the new order Bacteriovoracales ord. nov., and reclassification of the family Pseudobacteriovoracaceae in the order Oligoflexiales.</title>
        <authorList>
            <person name="Hahn M.W."/>
            <person name="Schmidt J."/>
            <person name="Koll U."/>
            <person name="Rohde M."/>
            <person name="Verbag S."/>
            <person name="Pitt A."/>
            <person name="Nakai R."/>
            <person name="Naganuma T."/>
            <person name="Lang E."/>
        </authorList>
    </citation>
    <scope>NUCLEOTIDE SEQUENCE [LARGE SCALE GENOMIC DNA]</scope>
    <source>
        <strain evidence="1 2">MWH-Nonnen-W8red</strain>
    </source>
</reference>